<feature type="transmembrane region" description="Helical" evidence="6">
    <location>
        <begin position="82"/>
        <end position="101"/>
    </location>
</feature>
<evidence type="ECO:0000256" key="4">
    <source>
        <dbReference type="ARBA" id="ARBA00022989"/>
    </source>
</evidence>
<sequence length="226" mass="25742">MKSSWWKILTIALLAYTLIAGLLLDVPRLPILNETIRALYFHVTMWFGMIIMLVVAVIYSIKYLKSNDLRHDDVAIEFTNSAILFGVLGIVTGMLWARYTWGDYWSGDPKQNASAIGLLMYFAYLILRNSLTDVHQRARIGAVYNIFAFAAFIPLIFVLPRLTDSLHPGNGGNPGFNAYDLDSNLRKVFYPAIIAWTLLGTWLSVVRVRLKRVERKIEDKLINQVS</sequence>
<dbReference type="Proteomes" id="UP000186026">
    <property type="component" value="Unassembled WGS sequence"/>
</dbReference>
<keyword evidence="2 6" id="KW-0812">Transmembrane</keyword>
<dbReference type="RefSeq" id="WP_076497782.1">
    <property type="nucleotide sequence ID" value="NZ_FTOP01000001.1"/>
</dbReference>
<dbReference type="GO" id="GO:0005886">
    <property type="term" value="C:plasma membrane"/>
    <property type="evidence" value="ECO:0007669"/>
    <property type="project" value="TreeGrafter"/>
</dbReference>
<name>A0A1N7JVJ2_9BACT</name>
<protein>
    <submittedName>
        <fullName evidence="8">Heme exporter protein C</fullName>
    </submittedName>
</protein>
<evidence type="ECO:0000259" key="7">
    <source>
        <dbReference type="Pfam" id="PF01578"/>
    </source>
</evidence>
<evidence type="ECO:0000256" key="6">
    <source>
        <dbReference type="SAM" id="Phobius"/>
    </source>
</evidence>
<proteinExistence type="predicted"/>
<dbReference type="GO" id="GO:0020037">
    <property type="term" value="F:heme binding"/>
    <property type="evidence" value="ECO:0007669"/>
    <property type="project" value="InterPro"/>
</dbReference>
<dbReference type="OrthoDB" id="9814290at2"/>
<feature type="transmembrane region" description="Helical" evidence="6">
    <location>
        <begin position="39"/>
        <end position="61"/>
    </location>
</feature>
<keyword evidence="5 6" id="KW-0472">Membrane</keyword>
<dbReference type="InterPro" id="IPR002541">
    <property type="entry name" value="Cyt_c_assembly"/>
</dbReference>
<gene>
    <name evidence="8" type="ORF">SAMN05421761_101271</name>
</gene>
<evidence type="ECO:0000256" key="5">
    <source>
        <dbReference type="ARBA" id="ARBA00023136"/>
    </source>
</evidence>
<evidence type="ECO:0000256" key="3">
    <source>
        <dbReference type="ARBA" id="ARBA00022748"/>
    </source>
</evidence>
<evidence type="ECO:0000313" key="8">
    <source>
        <dbReference type="EMBL" id="SIS53224.1"/>
    </source>
</evidence>
<dbReference type="GO" id="GO:0017004">
    <property type="term" value="P:cytochrome complex assembly"/>
    <property type="evidence" value="ECO:0007669"/>
    <property type="project" value="UniProtKB-KW"/>
</dbReference>
<organism evidence="8 9">
    <name type="scientific">Belliella pelovolcani</name>
    <dbReference type="NCBI Taxonomy" id="529505"/>
    <lineage>
        <taxon>Bacteria</taxon>
        <taxon>Pseudomonadati</taxon>
        <taxon>Bacteroidota</taxon>
        <taxon>Cytophagia</taxon>
        <taxon>Cytophagales</taxon>
        <taxon>Cyclobacteriaceae</taxon>
        <taxon>Belliella</taxon>
    </lineage>
</organism>
<keyword evidence="4 6" id="KW-1133">Transmembrane helix</keyword>
<keyword evidence="9" id="KW-1185">Reference proteome</keyword>
<dbReference type="EMBL" id="FTOP01000001">
    <property type="protein sequence ID" value="SIS53224.1"/>
    <property type="molecule type" value="Genomic_DNA"/>
</dbReference>
<accession>A0A1N7JVJ2</accession>
<keyword evidence="3" id="KW-0201">Cytochrome c-type biogenesis</keyword>
<feature type="transmembrane region" description="Helical" evidence="6">
    <location>
        <begin position="113"/>
        <end position="131"/>
    </location>
</feature>
<dbReference type="Pfam" id="PF01578">
    <property type="entry name" value="Cytochrom_C_asm"/>
    <property type="match status" value="1"/>
</dbReference>
<evidence type="ECO:0000313" key="9">
    <source>
        <dbReference type="Proteomes" id="UP000186026"/>
    </source>
</evidence>
<evidence type="ECO:0000256" key="2">
    <source>
        <dbReference type="ARBA" id="ARBA00022692"/>
    </source>
</evidence>
<dbReference type="STRING" id="529505.SAMN05421761_101271"/>
<feature type="domain" description="Cytochrome c assembly protein" evidence="7">
    <location>
        <begin position="12"/>
        <end position="157"/>
    </location>
</feature>
<reference evidence="9" key="1">
    <citation type="submission" date="2017-01" db="EMBL/GenBank/DDBJ databases">
        <authorList>
            <person name="Varghese N."/>
            <person name="Submissions S."/>
        </authorList>
    </citation>
    <scope>NUCLEOTIDE SEQUENCE [LARGE SCALE GENOMIC DNA]</scope>
    <source>
        <strain evidence="9">DSM 46698</strain>
    </source>
</reference>
<dbReference type="AlphaFoldDB" id="A0A1N7JVJ2"/>
<comment type="subcellular location">
    <subcellularLocation>
        <location evidence="1">Membrane</location>
        <topology evidence="1">Multi-pass membrane protein</topology>
    </subcellularLocation>
</comment>
<feature type="transmembrane region" description="Helical" evidence="6">
    <location>
        <begin position="188"/>
        <end position="206"/>
    </location>
</feature>
<dbReference type="InterPro" id="IPR045062">
    <property type="entry name" value="Cyt_c_biogenesis_CcsA/CcmC"/>
</dbReference>
<evidence type="ECO:0000256" key="1">
    <source>
        <dbReference type="ARBA" id="ARBA00004141"/>
    </source>
</evidence>
<feature type="transmembrane region" description="Helical" evidence="6">
    <location>
        <begin position="143"/>
        <end position="162"/>
    </location>
</feature>
<dbReference type="PANTHER" id="PTHR30071:SF1">
    <property type="entry name" value="CYTOCHROME B_B6 PROTEIN-RELATED"/>
    <property type="match status" value="1"/>
</dbReference>
<dbReference type="PANTHER" id="PTHR30071">
    <property type="entry name" value="HEME EXPORTER PROTEIN C"/>
    <property type="match status" value="1"/>
</dbReference>